<feature type="non-terminal residue" evidence="1">
    <location>
        <position position="31"/>
    </location>
</feature>
<sequence>MDLLEIIRRELNSEDFLNSKLKLDFGTGRGA</sequence>
<reference evidence="1" key="1">
    <citation type="submission" date="2018-10" db="EMBL/GenBank/DDBJ databases">
        <title>Hidden diversity of soil giant viruses.</title>
        <authorList>
            <person name="Schulz F."/>
            <person name="Alteio L."/>
            <person name="Goudeau D."/>
            <person name="Ryan E.M."/>
            <person name="Malmstrom R.R."/>
            <person name="Blanchard J."/>
            <person name="Woyke T."/>
        </authorList>
    </citation>
    <scope>NUCLEOTIDE SEQUENCE</scope>
    <source>
        <strain evidence="1">SAV1</strain>
    </source>
</reference>
<name>A0A3G5AF34_9VIRU</name>
<accession>A0A3G5AF34</accession>
<organism evidence="1">
    <name type="scientific">Satyrvirus sp</name>
    <dbReference type="NCBI Taxonomy" id="2487771"/>
    <lineage>
        <taxon>Viruses</taxon>
        <taxon>Varidnaviria</taxon>
        <taxon>Bamfordvirae</taxon>
        <taxon>Nucleocytoviricota</taxon>
        <taxon>Megaviricetes</taxon>
        <taxon>Imitervirales</taxon>
        <taxon>Mimiviridae</taxon>
        <taxon>Megamimivirinae</taxon>
    </lineage>
</organism>
<evidence type="ECO:0000313" key="1">
    <source>
        <dbReference type="EMBL" id="AYV85826.1"/>
    </source>
</evidence>
<dbReference type="EMBL" id="MK072483">
    <property type="protein sequence ID" value="AYV85826.1"/>
    <property type="molecule type" value="Genomic_DNA"/>
</dbReference>
<protein>
    <submittedName>
        <fullName evidence="1">Uncharacterized protein</fullName>
    </submittedName>
</protein>
<proteinExistence type="predicted"/>
<gene>
    <name evidence="1" type="ORF">Satyrvirus47_4</name>
</gene>